<comment type="similarity">
    <text evidence="7">Belongs to the class I-like SAM-binding methyltransferase superfamily. RNA M5U methyltransferase family.</text>
</comment>
<accession>A0AAD9P0J9</accession>
<name>A0AAD9P0J9_RIDPI</name>
<dbReference type="Proteomes" id="UP001209878">
    <property type="component" value="Unassembled WGS sequence"/>
</dbReference>
<evidence type="ECO:0000256" key="6">
    <source>
        <dbReference type="PROSITE-ProRule" id="PRU00176"/>
    </source>
</evidence>
<evidence type="ECO:0000256" key="5">
    <source>
        <dbReference type="ARBA" id="ARBA00047278"/>
    </source>
</evidence>
<evidence type="ECO:0000256" key="1">
    <source>
        <dbReference type="ARBA" id="ARBA00022603"/>
    </source>
</evidence>
<dbReference type="Pfam" id="PF05958">
    <property type="entry name" value="tRNA_U5-meth_tr"/>
    <property type="match status" value="1"/>
</dbReference>
<evidence type="ECO:0000256" key="3">
    <source>
        <dbReference type="ARBA" id="ARBA00022691"/>
    </source>
</evidence>
<dbReference type="InterPro" id="IPR045850">
    <property type="entry name" value="TRM2_met"/>
</dbReference>
<dbReference type="AlphaFoldDB" id="A0AAD9P0J9"/>
<keyword evidence="6" id="KW-0694">RNA-binding</keyword>
<dbReference type="EC" id="2.1.1.35" evidence="4"/>
<feature type="binding site" evidence="7">
    <location>
        <position position="423"/>
    </location>
    <ligand>
        <name>S-adenosyl-L-methionine</name>
        <dbReference type="ChEBI" id="CHEBI:59789"/>
    </ligand>
</feature>
<dbReference type="PANTHER" id="PTHR45904:SF2">
    <property type="entry name" value="TRNA (URACIL-5-)-METHYLTRANSFERASE HOMOLOG A"/>
    <property type="match status" value="1"/>
</dbReference>
<dbReference type="EMBL" id="JAODUO010000218">
    <property type="protein sequence ID" value="KAK2185926.1"/>
    <property type="molecule type" value="Genomic_DNA"/>
</dbReference>
<dbReference type="InterPro" id="IPR000504">
    <property type="entry name" value="RRM_dom"/>
</dbReference>
<dbReference type="SUPFAM" id="SSF53335">
    <property type="entry name" value="S-adenosyl-L-methionine-dependent methyltransferases"/>
    <property type="match status" value="1"/>
</dbReference>
<dbReference type="InterPro" id="IPR012677">
    <property type="entry name" value="Nucleotide-bd_a/b_plait_sf"/>
</dbReference>
<evidence type="ECO:0000256" key="4">
    <source>
        <dbReference type="ARBA" id="ARBA00033763"/>
    </source>
</evidence>
<keyword evidence="12" id="KW-1185">Reference proteome</keyword>
<evidence type="ECO:0000256" key="7">
    <source>
        <dbReference type="PROSITE-ProRule" id="PRU01024"/>
    </source>
</evidence>
<dbReference type="CDD" id="cd02440">
    <property type="entry name" value="AdoMet_MTases"/>
    <property type="match status" value="1"/>
</dbReference>
<dbReference type="InterPro" id="IPR035979">
    <property type="entry name" value="RBD_domain_sf"/>
</dbReference>
<dbReference type="GO" id="GO:0006396">
    <property type="term" value="P:RNA processing"/>
    <property type="evidence" value="ECO:0007669"/>
    <property type="project" value="InterPro"/>
</dbReference>
<dbReference type="GO" id="GO:0030697">
    <property type="term" value="F:tRNA (uracil(54)-C5)-methyltransferase activity, S-adenosyl methionine-dependent"/>
    <property type="evidence" value="ECO:0007669"/>
    <property type="project" value="UniProtKB-EC"/>
</dbReference>
<proteinExistence type="inferred from homology"/>
<evidence type="ECO:0000256" key="9">
    <source>
        <dbReference type="SAM" id="MobiDB-lite"/>
    </source>
</evidence>
<organism evidence="11 12">
    <name type="scientific">Ridgeia piscesae</name>
    <name type="common">Tubeworm</name>
    <dbReference type="NCBI Taxonomy" id="27915"/>
    <lineage>
        <taxon>Eukaryota</taxon>
        <taxon>Metazoa</taxon>
        <taxon>Spiralia</taxon>
        <taxon>Lophotrochozoa</taxon>
        <taxon>Annelida</taxon>
        <taxon>Polychaeta</taxon>
        <taxon>Sedentaria</taxon>
        <taxon>Canalipalpata</taxon>
        <taxon>Sabellida</taxon>
        <taxon>Siboglinidae</taxon>
        <taxon>Ridgeia</taxon>
    </lineage>
</organism>
<dbReference type="CDD" id="cd12439">
    <property type="entry name" value="RRM_TRMT2A"/>
    <property type="match status" value="1"/>
</dbReference>
<comment type="caution">
    <text evidence="7">Lacks conserved residue(s) required for the propagation of feature annotation.</text>
</comment>
<evidence type="ECO:0000256" key="8">
    <source>
        <dbReference type="PROSITE-ProRule" id="PRU10015"/>
    </source>
</evidence>
<dbReference type="InterPro" id="IPR034262">
    <property type="entry name" value="TRMT2A_RRM"/>
</dbReference>
<dbReference type="Gene3D" id="3.40.50.150">
    <property type="entry name" value="Vaccinia Virus protein VP39"/>
    <property type="match status" value="1"/>
</dbReference>
<feature type="compositionally biased region" description="Polar residues" evidence="9">
    <location>
        <begin position="55"/>
        <end position="77"/>
    </location>
</feature>
<dbReference type="InterPro" id="IPR029063">
    <property type="entry name" value="SAM-dependent_MTases_sf"/>
</dbReference>
<keyword evidence="3 7" id="KW-0949">S-adenosyl-L-methionine</keyword>
<feature type="active site" description="Nucleophile" evidence="7">
    <location>
        <position position="558"/>
    </location>
</feature>
<feature type="binding site" evidence="7">
    <location>
        <position position="530"/>
    </location>
    <ligand>
        <name>S-adenosyl-L-methionine</name>
        <dbReference type="ChEBI" id="CHEBI:59789"/>
    </ligand>
</feature>
<dbReference type="SUPFAM" id="SSF54928">
    <property type="entry name" value="RNA-binding domain, RBD"/>
    <property type="match status" value="1"/>
</dbReference>
<feature type="active site" evidence="8">
    <location>
        <position position="558"/>
    </location>
</feature>
<feature type="compositionally biased region" description="Polar residues" evidence="9">
    <location>
        <begin position="10"/>
        <end position="20"/>
    </location>
</feature>
<keyword evidence="2 7" id="KW-0808">Transferase</keyword>
<feature type="binding site" evidence="7">
    <location>
        <position position="473"/>
    </location>
    <ligand>
        <name>S-adenosyl-L-methionine</name>
        <dbReference type="ChEBI" id="CHEBI:59789"/>
    </ligand>
</feature>
<sequence length="609" mass="68444">MEVDTEERCSGSQVDSSLDQLQKEACPNNDDTLITDDTKQEDNGVVQPDTDDVSSEVNQDSSKVSQDGAQRSETSQVDTDRTEDVTVGPDVAVIGDKEEEVIDPYSYLERDGFTSEIFKIEVCNLPKKFGISQLKKKFKAIGVKGWVKMKLPERGQYVFLTFRCEEDRETAIKLIHGHQWRGQELKAKKANPAADPLLKKRKQEAEQRMQPEKKAKLSSPESDVPVEIRLNESVTPLWNVAYEEQLKLKENEIRVFLKKLGKSMEKENSSWKEWISQQSLYEMGTETNVSSLLAAVETEKAVQHYLQKFSDKAAFDPLTKTGHWRTVTVRVNQLDEALVIIQLCGQDLSQEEICSEREKLKTYFETGDGRDDSLKSLYLEVYRETPGRSQQNGGELQLLFGQPFISEVLLDMKFRVSPTAFFQVNTVGAAVLFTAIADWCKVQSTTTLLDICCGTGTIGLSMAKRVGKVIGVELCSEAVEDARVNAHENGNTQWGMLGITNAEFRCGKAEDVLPSMMHSLTNTDVVAVVDPPRSGLHHDVVRAIRRSPFVKRLIYVSCNPKATLPNIIDFTRSESRRMKGAAFKLIEAVPVDMFPHTSHCELVMLLTRD</sequence>
<protein>
    <recommendedName>
        <fullName evidence="4">tRNA (uracil(54)-C(5))-methyltransferase</fullName>
        <ecNumber evidence="4">2.1.1.35</ecNumber>
    </recommendedName>
</protein>
<dbReference type="InterPro" id="IPR030390">
    <property type="entry name" value="MeTrfase_TrmA_AS"/>
</dbReference>
<evidence type="ECO:0000313" key="11">
    <source>
        <dbReference type="EMBL" id="KAK2185926.1"/>
    </source>
</evidence>
<dbReference type="GO" id="GO:0003723">
    <property type="term" value="F:RNA binding"/>
    <property type="evidence" value="ECO:0007669"/>
    <property type="project" value="UniProtKB-UniRule"/>
</dbReference>
<comment type="catalytic activity">
    <reaction evidence="5">
        <text>uridine(54) in tRNA + S-adenosyl-L-methionine = 5-methyluridine(54) in tRNA + S-adenosyl-L-homocysteine + H(+)</text>
        <dbReference type="Rhea" id="RHEA:42712"/>
        <dbReference type="Rhea" id="RHEA-COMP:10167"/>
        <dbReference type="Rhea" id="RHEA-COMP:10193"/>
        <dbReference type="ChEBI" id="CHEBI:15378"/>
        <dbReference type="ChEBI" id="CHEBI:57856"/>
        <dbReference type="ChEBI" id="CHEBI:59789"/>
        <dbReference type="ChEBI" id="CHEBI:65315"/>
        <dbReference type="ChEBI" id="CHEBI:74447"/>
        <dbReference type="EC" id="2.1.1.35"/>
    </reaction>
    <physiologicalReaction direction="left-to-right" evidence="5">
        <dbReference type="Rhea" id="RHEA:42713"/>
    </physiologicalReaction>
</comment>
<gene>
    <name evidence="11" type="ORF">NP493_217g06063</name>
</gene>
<dbReference type="Gene3D" id="3.30.70.330">
    <property type="match status" value="1"/>
</dbReference>
<dbReference type="PROSITE" id="PS51687">
    <property type="entry name" value="SAM_MT_RNA_M5U"/>
    <property type="match status" value="1"/>
</dbReference>
<evidence type="ECO:0000259" key="10">
    <source>
        <dbReference type="PROSITE" id="PS50102"/>
    </source>
</evidence>
<feature type="domain" description="RRM" evidence="10">
    <location>
        <begin position="118"/>
        <end position="192"/>
    </location>
</feature>
<dbReference type="PROSITE" id="PS01230">
    <property type="entry name" value="TRMA_1"/>
    <property type="match status" value="1"/>
</dbReference>
<comment type="caution">
    <text evidence="11">The sequence shown here is derived from an EMBL/GenBank/DDBJ whole genome shotgun (WGS) entry which is preliminary data.</text>
</comment>
<dbReference type="GO" id="GO:0032259">
    <property type="term" value="P:methylation"/>
    <property type="evidence" value="ECO:0007669"/>
    <property type="project" value="UniProtKB-KW"/>
</dbReference>
<dbReference type="InterPro" id="IPR010280">
    <property type="entry name" value="U5_MeTrfase_fam"/>
</dbReference>
<feature type="region of interest" description="Disordered" evidence="9">
    <location>
        <begin position="1"/>
        <end position="83"/>
    </location>
</feature>
<evidence type="ECO:0000256" key="2">
    <source>
        <dbReference type="ARBA" id="ARBA00022679"/>
    </source>
</evidence>
<feature type="compositionally biased region" description="Basic and acidic residues" evidence="9">
    <location>
        <begin position="203"/>
        <end position="215"/>
    </location>
</feature>
<dbReference type="PANTHER" id="PTHR45904">
    <property type="entry name" value="TRNA (URACIL-5-)-METHYLTRANSFERASE"/>
    <property type="match status" value="1"/>
</dbReference>
<reference evidence="11" key="1">
    <citation type="journal article" date="2023" name="Mol. Biol. Evol.">
        <title>Third-Generation Sequencing Reveals the Adaptive Role of the Epigenome in Three Deep-Sea Polychaetes.</title>
        <authorList>
            <person name="Perez M."/>
            <person name="Aroh O."/>
            <person name="Sun Y."/>
            <person name="Lan Y."/>
            <person name="Juniper S.K."/>
            <person name="Young C.R."/>
            <person name="Angers B."/>
            <person name="Qian P.Y."/>
        </authorList>
    </citation>
    <scope>NUCLEOTIDE SEQUENCE</scope>
    <source>
        <strain evidence="11">R07B-5</strain>
    </source>
</reference>
<keyword evidence="1 7" id="KW-0489">Methyltransferase</keyword>
<evidence type="ECO:0000313" key="12">
    <source>
        <dbReference type="Proteomes" id="UP001209878"/>
    </source>
</evidence>
<dbReference type="PROSITE" id="PS50102">
    <property type="entry name" value="RRM"/>
    <property type="match status" value="1"/>
</dbReference>
<feature type="region of interest" description="Disordered" evidence="9">
    <location>
        <begin position="190"/>
        <end position="221"/>
    </location>
</feature>